<sequence length="320" mass="35450">MATAMPRMAVSALVGGMGAAWYFGKLDPLLTKAGFTGATMGNPPEHEVYPNPFHIPADYKSPWPREAEDMIRKLESEGPQMESFAFINDYADARILPLLARVGTKARELRIHLSFGSITDLSLVHLLLHMPLLRLVDFERLEGAISDQVLSSLVDICKDLESIRIRGAGGYEDMIAVDKAVEHFAKRLGRQLKHLDLSEDMPVSDEGLSYLAEHCPNLELLNVQSGFSKYTDEGVMQVLRGCRKLQHLDVSGMNNVTSTLLAHIAVPEMAPSLKVLRVTPWELGGKVEAQFIQDLRVLRPDVKVYACNTEGKAPSLMDKV</sequence>
<dbReference type="GO" id="GO:0031146">
    <property type="term" value="P:SCF-dependent proteasomal ubiquitin-dependent protein catabolic process"/>
    <property type="evidence" value="ECO:0007669"/>
    <property type="project" value="TreeGrafter"/>
</dbReference>
<reference evidence="1" key="1">
    <citation type="submission" date="2021-01" db="EMBL/GenBank/DDBJ databases">
        <authorList>
            <person name="Corre E."/>
            <person name="Pelletier E."/>
            <person name="Niang G."/>
            <person name="Scheremetjew M."/>
            <person name="Finn R."/>
            <person name="Kale V."/>
            <person name="Holt S."/>
            <person name="Cochrane G."/>
            <person name="Meng A."/>
            <person name="Brown T."/>
            <person name="Cohen L."/>
        </authorList>
    </citation>
    <scope>NUCLEOTIDE SEQUENCE</scope>
    <source>
        <strain evidence="1">CCAP 1951/1</strain>
    </source>
</reference>
<proteinExistence type="predicted"/>
<dbReference type="InterPro" id="IPR006553">
    <property type="entry name" value="Leu-rich_rpt_Cys-con_subtyp"/>
</dbReference>
<organism evidence="1">
    <name type="scientific">Neobodo designis</name>
    <name type="common">Flagellated protozoan</name>
    <name type="synonym">Bodo designis</name>
    <dbReference type="NCBI Taxonomy" id="312471"/>
    <lineage>
        <taxon>Eukaryota</taxon>
        <taxon>Discoba</taxon>
        <taxon>Euglenozoa</taxon>
        <taxon>Kinetoplastea</taxon>
        <taxon>Metakinetoplastina</taxon>
        <taxon>Neobodonida</taxon>
        <taxon>Neobodo</taxon>
    </lineage>
</organism>
<dbReference type="SMART" id="SM00367">
    <property type="entry name" value="LRR_CC"/>
    <property type="match status" value="3"/>
</dbReference>
<dbReference type="EMBL" id="HBGF01046229">
    <property type="protein sequence ID" value="CAD9147323.1"/>
    <property type="molecule type" value="Transcribed_RNA"/>
</dbReference>
<evidence type="ECO:0000313" key="1">
    <source>
        <dbReference type="EMBL" id="CAD9147323.1"/>
    </source>
</evidence>
<dbReference type="SUPFAM" id="SSF52047">
    <property type="entry name" value="RNI-like"/>
    <property type="match status" value="1"/>
</dbReference>
<dbReference type="GO" id="GO:0019005">
    <property type="term" value="C:SCF ubiquitin ligase complex"/>
    <property type="evidence" value="ECO:0007669"/>
    <property type="project" value="TreeGrafter"/>
</dbReference>
<name>A0A7S1QSN6_NEODS</name>
<dbReference type="PANTHER" id="PTHR13318:SF247">
    <property type="entry name" value="GH16156P"/>
    <property type="match status" value="1"/>
</dbReference>
<dbReference type="PANTHER" id="PTHR13318">
    <property type="entry name" value="PARTNER OF PAIRED, ISOFORM B-RELATED"/>
    <property type="match status" value="1"/>
</dbReference>
<dbReference type="InterPro" id="IPR032675">
    <property type="entry name" value="LRR_dom_sf"/>
</dbReference>
<dbReference type="AlphaFoldDB" id="A0A7S1QSN6"/>
<gene>
    <name evidence="1" type="ORF">NDES1114_LOCUS30921</name>
</gene>
<accession>A0A7S1QSN6</accession>
<dbReference type="Gene3D" id="3.80.10.10">
    <property type="entry name" value="Ribonuclease Inhibitor"/>
    <property type="match status" value="1"/>
</dbReference>
<protein>
    <submittedName>
        <fullName evidence="1">Uncharacterized protein</fullName>
    </submittedName>
</protein>